<dbReference type="PATRIC" id="fig|272123.3.peg.3991"/>
<dbReference type="PANTHER" id="PTHR45947">
    <property type="entry name" value="SULFOQUINOVOSYL TRANSFERASE SQD2"/>
    <property type="match status" value="1"/>
</dbReference>
<dbReference type="STRING" id="272123.Anacy_3671"/>
<proteinExistence type="predicted"/>
<keyword evidence="3" id="KW-0808">Transferase</keyword>
<evidence type="ECO:0000313" key="3">
    <source>
        <dbReference type="EMBL" id="AFZ59060.1"/>
    </source>
</evidence>
<dbReference type="InterPro" id="IPR028098">
    <property type="entry name" value="Glyco_trans_4-like_N"/>
</dbReference>
<dbReference type="InterPro" id="IPR001296">
    <property type="entry name" value="Glyco_trans_1"/>
</dbReference>
<name>K9ZL49_ANACC</name>
<protein>
    <submittedName>
        <fullName evidence="3">Glycosyl transferase group 1</fullName>
    </submittedName>
</protein>
<dbReference type="HOGENOM" id="CLU_009583_0_3_3"/>
<organism evidence="3 4">
    <name type="scientific">Anabaena cylindrica (strain ATCC 27899 / PCC 7122)</name>
    <dbReference type="NCBI Taxonomy" id="272123"/>
    <lineage>
        <taxon>Bacteria</taxon>
        <taxon>Bacillati</taxon>
        <taxon>Cyanobacteriota</taxon>
        <taxon>Cyanophyceae</taxon>
        <taxon>Nostocales</taxon>
        <taxon>Nostocaceae</taxon>
        <taxon>Anabaena</taxon>
    </lineage>
</organism>
<gene>
    <name evidence="3" type="ordered locus">Anacy_3671</name>
</gene>
<dbReference type="RefSeq" id="WP_015215681.1">
    <property type="nucleotide sequence ID" value="NC_019771.1"/>
</dbReference>
<dbReference type="GO" id="GO:0016757">
    <property type="term" value="F:glycosyltransferase activity"/>
    <property type="evidence" value="ECO:0007669"/>
    <property type="project" value="InterPro"/>
</dbReference>
<dbReference type="AlphaFoldDB" id="K9ZL49"/>
<dbReference type="PANTHER" id="PTHR45947:SF3">
    <property type="entry name" value="SULFOQUINOVOSYL TRANSFERASE SQD2"/>
    <property type="match status" value="1"/>
</dbReference>
<dbReference type="eggNOG" id="COG0438">
    <property type="taxonomic scope" value="Bacteria"/>
</dbReference>
<dbReference type="Pfam" id="PF13439">
    <property type="entry name" value="Glyco_transf_4"/>
    <property type="match status" value="1"/>
</dbReference>
<sequence>MKILLITDYATPTGGAEILTIALRDGLRSRGHDARLFASSARPMNAESQADYRCFGTTSSFRTLLQTANFWAFGKLRQVLAEFQPDVVHVTIFLTQLSPLILPLLKNVPSLYYAVWYRSICPTGTKILPNGTACQVKMGMPCYQNHCLPLWDWLPLMIQMKLWQRWSNAFNLFVAPSQAVKQHLMGAGINSVEIVWHGTPIQPQRPPLTLPPTVAFAGRLVKEKGAEVLLKAIALVVNQIPEARLLLVGDGAEKEVLKQQIIDLNITANVFMPGLMSRLEIEKLFSTAWVQVVPSIWPEPFGTVVIEAMIRGTAVIVSASGGLPEIVQNNETGLIVPPGNYQVLAAALLRILQNRELAEQMGKKAREVAKTHYSQDIYVDKFLELYQNLCII</sequence>
<dbReference type="EMBL" id="CP003659">
    <property type="protein sequence ID" value="AFZ59060.1"/>
    <property type="molecule type" value="Genomic_DNA"/>
</dbReference>
<feature type="domain" description="Glycosyl transferase family 1" evidence="1">
    <location>
        <begin position="211"/>
        <end position="367"/>
    </location>
</feature>
<dbReference type="Proteomes" id="UP000010474">
    <property type="component" value="Chromosome"/>
</dbReference>
<dbReference type="SUPFAM" id="SSF53756">
    <property type="entry name" value="UDP-Glycosyltransferase/glycogen phosphorylase"/>
    <property type="match status" value="1"/>
</dbReference>
<dbReference type="Gene3D" id="3.40.50.2000">
    <property type="entry name" value="Glycogen Phosphorylase B"/>
    <property type="match status" value="2"/>
</dbReference>
<evidence type="ECO:0000259" key="1">
    <source>
        <dbReference type="Pfam" id="PF00534"/>
    </source>
</evidence>
<dbReference type="InterPro" id="IPR050194">
    <property type="entry name" value="Glycosyltransferase_grp1"/>
</dbReference>
<dbReference type="KEGG" id="acy:Anacy_3671"/>
<evidence type="ECO:0000259" key="2">
    <source>
        <dbReference type="Pfam" id="PF13439"/>
    </source>
</evidence>
<accession>K9ZL49</accession>
<dbReference type="OrthoDB" id="9787111at2"/>
<dbReference type="CDD" id="cd03801">
    <property type="entry name" value="GT4_PimA-like"/>
    <property type="match status" value="1"/>
</dbReference>
<evidence type="ECO:0000313" key="4">
    <source>
        <dbReference type="Proteomes" id="UP000010474"/>
    </source>
</evidence>
<dbReference type="Pfam" id="PF00534">
    <property type="entry name" value="Glycos_transf_1"/>
    <property type="match status" value="1"/>
</dbReference>
<feature type="domain" description="Glycosyltransferase subfamily 4-like N-terminal" evidence="2">
    <location>
        <begin position="14"/>
        <end position="110"/>
    </location>
</feature>
<reference evidence="4" key="1">
    <citation type="journal article" date="2013" name="Proc. Natl. Acad. Sci. U.S.A.">
        <title>Improving the coverage of the cyanobacterial phylum using diversity-driven genome sequencing.</title>
        <authorList>
            <person name="Shih P.M."/>
            <person name="Wu D."/>
            <person name="Latifi A."/>
            <person name="Axen S.D."/>
            <person name="Fewer D.P."/>
            <person name="Talla E."/>
            <person name="Calteau A."/>
            <person name="Cai F."/>
            <person name="Tandeau de Marsac N."/>
            <person name="Rippka R."/>
            <person name="Herdman M."/>
            <person name="Sivonen K."/>
            <person name="Coursin T."/>
            <person name="Laurent T."/>
            <person name="Goodwin L."/>
            <person name="Nolan M."/>
            <person name="Davenport K.W."/>
            <person name="Han C.S."/>
            <person name="Rubin E.M."/>
            <person name="Eisen J.A."/>
            <person name="Woyke T."/>
            <person name="Gugger M."/>
            <person name="Kerfeld C.A."/>
        </authorList>
    </citation>
    <scope>NUCLEOTIDE SEQUENCE [LARGE SCALE GENOMIC DNA]</scope>
    <source>
        <strain evidence="4">ATCC 27899 / PCC 7122</strain>
    </source>
</reference>
<keyword evidence="4" id="KW-1185">Reference proteome</keyword>